<gene>
    <name evidence="2" type="ORF">GCM10009576_014050</name>
</gene>
<dbReference type="EMBL" id="BAAAIE010000005">
    <property type="protein sequence ID" value="GAA0971697.1"/>
    <property type="molecule type" value="Genomic_DNA"/>
</dbReference>
<protein>
    <submittedName>
        <fullName evidence="2">Uncharacterized protein</fullName>
    </submittedName>
</protein>
<dbReference type="Proteomes" id="UP001500033">
    <property type="component" value="Unassembled WGS sequence"/>
</dbReference>
<comment type="caution">
    <text evidence="2">The sequence shown here is derived from an EMBL/GenBank/DDBJ whole genome shotgun (WGS) entry which is preliminary data.</text>
</comment>
<keyword evidence="3" id="KW-1185">Reference proteome</keyword>
<organism evidence="2 3">
    <name type="scientific">Streptomyces rhizosphaericus</name>
    <dbReference type="NCBI Taxonomy" id="114699"/>
    <lineage>
        <taxon>Bacteria</taxon>
        <taxon>Bacillati</taxon>
        <taxon>Actinomycetota</taxon>
        <taxon>Actinomycetes</taxon>
        <taxon>Kitasatosporales</taxon>
        <taxon>Streptomycetaceae</taxon>
        <taxon>Streptomyces</taxon>
        <taxon>Streptomyces violaceusniger group</taxon>
    </lineage>
</organism>
<sequence>MRDPKRAGAGERRVGERPQGQREEGRIDLVRHGRLLFVAYVAWCPSAVNHADARWGAVIFRGSGA</sequence>
<name>A0ABP4CK93_9ACTN</name>
<evidence type="ECO:0000313" key="2">
    <source>
        <dbReference type="EMBL" id="GAA0971697.1"/>
    </source>
</evidence>
<accession>A0ABP4CK93</accession>
<reference evidence="3" key="1">
    <citation type="journal article" date="2019" name="Int. J. Syst. Evol. Microbiol.">
        <title>The Global Catalogue of Microorganisms (GCM) 10K type strain sequencing project: providing services to taxonomists for standard genome sequencing and annotation.</title>
        <authorList>
            <consortium name="The Broad Institute Genomics Platform"/>
            <consortium name="The Broad Institute Genome Sequencing Center for Infectious Disease"/>
            <person name="Wu L."/>
            <person name="Ma J."/>
        </authorList>
    </citation>
    <scope>NUCLEOTIDE SEQUENCE [LARGE SCALE GENOMIC DNA]</scope>
    <source>
        <strain evidence="3">JCM 11445</strain>
    </source>
</reference>
<evidence type="ECO:0000313" key="3">
    <source>
        <dbReference type="Proteomes" id="UP001500033"/>
    </source>
</evidence>
<feature type="region of interest" description="Disordered" evidence="1">
    <location>
        <begin position="1"/>
        <end position="25"/>
    </location>
</feature>
<evidence type="ECO:0000256" key="1">
    <source>
        <dbReference type="SAM" id="MobiDB-lite"/>
    </source>
</evidence>
<proteinExistence type="predicted"/>